<dbReference type="SUPFAM" id="SSF55961">
    <property type="entry name" value="Bet v1-like"/>
    <property type="match status" value="1"/>
</dbReference>
<dbReference type="Proteomes" id="UP000067625">
    <property type="component" value="Chromosome"/>
</dbReference>
<evidence type="ECO:0000259" key="2">
    <source>
        <dbReference type="Pfam" id="PF08327"/>
    </source>
</evidence>
<comment type="similarity">
    <text evidence="1">Belongs to the AHA1 family.</text>
</comment>
<reference evidence="4" key="1">
    <citation type="submission" date="2015-08" db="EMBL/GenBank/DDBJ databases">
        <title>Genome sequencing project for genomic taxonomy and phylogenomics of Bacillus-like bacteria.</title>
        <authorList>
            <person name="Liu B."/>
            <person name="Wang J."/>
            <person name="Zhu Y."/>
            <person name="Liu G."/>
            <person name="Chen Q."/>
            <person name="Chen Z."/>
            <person name="Lan J."/>
            <person name="Che J."/>
            <person name="Ge C."/>
            <person name="Shi H."/>
            <person name="Pan Z."/>
            <person name="Liu X."/>
        </authorList>
    </citation>
    <scope>NUCLEOTIDE SEQUENCE [LARGE SCALE GENOMIC DNA]</scope>
    <source>
        <strain evidence="4">FJAT-4402</strain>
    </source>
</reference>
<dbReference type="OrthoDB" id="9803476at2"/>
<proteinExistence type="inferred from homology"/>
<dbReference type="InterPro" id="IPR013538">
    <property type="entry name" value="ASHA1/2-like_C"/>
</dbReference>
<reference evidence="3 4" key="2">
    <citation type="journal article" date="2016" name="Int. J. Syst. Evol. Microbiol.">
        <title>Bacillus gobiensis sp. nov., isolated from a soil sample.</title>
        <authorList>
            <person name="Liu B."/>
            <person name="Liu G.H."/>
            <person name="Cetin S."/>
            <person name="Schumann P."/>
            <person name="Pan Z.Z."/>
            <person name="Chen Q.Q."/>
        </authorList>
    </citation>
    <scope>NUCLEOTIDE SEQUENCE [LARGE SCALE GENOMIC DNA]</scope>
    <source>
        <strain evidence="3 4">FJAT-4402</strain>
    </source>
</reference>
<accession>A0A0M4FP61</accession>
<sequence>MNQFGTLHKSNGRYALRFERFFSYKPEDVFRVITNPSYFSQWYPFATGEMELRSGGKIAFDDGEGSTYEGIITELKKPHTFEFREVDDLIQISLLEEDEGCQMAFTHIFDDKEMAMYTAAGWHRCLDVLHQIVNGHPVEWKDNSAELRGFYREAFDRIS</sequence>
<organism evidence="3 4">
    <name type="scientific">Bacillus gobiensis</name>
    <dbReference type="NCBI Taxonomy" id="1441095"/>
    <lineage>
        <taxon>Bacteria</taxon>
        <taxon>Bacillati</taxon>
        <taxon>Bacillota</taxon>
        <taxon>Bacilli</taxon>
        <taxon>Bacillales</taxon>
        <taxon>Bacillaceae</taxon>
        <taxon>Bacillus</taxon>
    </lineage>
</organism>
<dbReference type="InterPro" id="IPR023393">
    <property type="entry name" value="START-like_dom_sf"/>
</dbReference>
<dbReference type="PATRIC" id="fig|1441095.3.peg.796"/>
<dbReference type="EMBL" id="CP012600">
    <property type="protein sequence ID" value="ALC80785.1"/>
    <property type="molecule type" value="Genomic_DNA"/>
</dbReference>
<dbReference type="AlphaFoldDB" id="A0A0M4FP61"/>
<dbReference type="STRING" id="1441095.AM592_03650"/>
<dbReference type="CDD" id="cd08899">
    <property type="entry name" value="SRPBCC_CalC_Aha1-like_6"/>
    <property type="match status" value="1"/>
</dbReference>
<gene>
    <name evidence="3" type="ORF">AM592_03650</name>
</gene>
<name>A0A0M4FP61_9BACI</name>
<dbReference type="Gene3D" id="3.30.530.20">
    <property type="match status" value="1"/>
</dbReference>
<evidence type="ECO:0000313" key="4">
    <source>
        <dbReference type="Proteomes" id="UP000067625"/>
    </source>
</evidence>
<protein>
    <recommendedName>
        <fullName evidence="2">Activator of Hsp90 ATPase homologue 1/2-like C-terminal domain-containing protein</fullName>
    </recommendedName>
</protein>
<evidence type="ECO:0000256" key="1">
    <source>
        <dbReference type="ARBA" id="ARBA00006817"/>
    </source>
</evidence>
<dbReference type="Pfam" id="PF08327">
    <property type="entry name" value="AHSA1"/>
    <property type="match status" value="1"/>
</dbReference>
<dbReference type="RefSeq" id="WP_053602526.1">
    <property type="nucleotide sequence ID" value="NZ_CP012600.1"/>
</dbReference>
<feature type="domain" description="Activator of Hsp90 ATPase homologue 1/2-like C-terminal" evidence="2">
    <location>
        <begin position="24"/>
        <end position="133"/>
    </location>
</feature>
<evidence type="ECO:0000313" key="3">
    <source>
        <dbReference type="EMBL" id="ALC80785.1"/>
    </source>
</evidence>
<keyword evidence="4" id="KW-1185">Reference proteome</keyword>